<evidence type="ECO:0000313" key="3">
    <source>
        <dbReference type="EMBL" id="MFC2971418.1"/>
    </source>
</evidence>
<dbReference type="Proteomes" id="UP001595457">
    <property type="component" value="Unassembled WGS sequence"/>
</dbReference>
<evidence type="ECO:0000256" key="1">
    <source>
        <dbReference type="SAM" id="MobiDB-lite"/>
    </source>
</evidence>
<gene>
    <name evidence="3" type="ORF">ACFOJE_04200</name>
</gene>
<sequence>MRKTLSMLLLAATLPVAAFAGPQSPSGEMPMECHHGDMGAGHGGMGEFKLSPEQRKAIGEARRTAMQERREINQRYLDKLSESDKKAMQAELKASTDKAEKVFQDQLTPEQRKSFEEFRKQREERRTEWQEFQKWKADKEAKGQ</sequence>
<comment type="caution">
    <text evidence="3">The sequence shown here is derived from an EMBL/GenBank/DDBJ whole genome shotgun (WGS) entry which is preliminary data.</text>
</comment>
<protein>
    <recommendedName>
        <fullName evidence="5">LTXXQ domain protein</fullName>
    </recommendedName>
</protein>
<feature type="signal peptide" evidence="2">
    <location>
        <begin position="1"/>
        <end position="20"/>
    </location>
</feature>
<keyword evidence="4" id="KW-1185">Reference proteome</keyword>
<evidence type="ECO:0000313" key="4">
    <source>
        <dbReference type="Proteomes" id="UP001595457"/>
    </source>
</evidence>
<dbReference type="EMBL" id="JBHRSJ010000007">
    <property type="protein sequence ID" value="MFC2971418.1"/>
    <property type="molecule type" value="Genomic_DNA"/>
</dbReference>
<organism evidence="3 4">
    <name type="scientific">Azotobacter bryophylli</name>
    <dbReference type="NCBI Taxonomy" id="1986537"/>
    <lineage>
        <taxon>Bacteria</taxon>
        <taxon>Pseudomonadati</taxon>
        <taxon>Pseudomonadota</taxon>
        <taxon>Gammaproteobacteria</taxon>
        <taxon>Pseudomonadales</taxon>
        <taxon>Pseudomonadaceae</taxon>
        <taxon>Azotobacter</taxon>
    </lineage>
</organism>
<keyword evidence="2" id="KW-0732">Signal</keyword>
<evidence type="ECO:0008006" key="5">
    <source>
        <dbReference type="Google" id="ProtNLM"/>
    </source>
</evidence>
<name>A0ABV7AQU5_9GAMM</name>
<proteinExistence type="predicted"/>
<reference evidence="4" key="1">
    <citation type="journal article" date="2019" name="Int. J. Syst. Evol. Microbiol.">
        <title>The Global Catalogue of Microorganisms (GCM) 10K type strain sequencing project: providing services to taxonomists for standard genome sequencing and annotation.</title>
        <authorList>
            <consortium name="The Broad Institute Genomics Platform"/>
            <consortium name="The Broad Institute Genome Sequencing Center for Infectious Disease"/>
            <person name="Wu L."/>
            <person name="Ma J."/>
        </authorList>
    </citation>
    <scope>NUCLEOTIDE SEQUENCE [LARGE SCALE GENOMIC DNA]</scope>
    <source>
        <strain evidence="4">KCTC 62195</strain>
    </source>
</reference>
<accession>A0ABV7AQU5</accession>
<feature type="compositionally biased region" description="Basic and acidic residues" evidence="1">
    <location>
        <begin position="110"/>
        <end position="144"/>
    </location>
</feature>
<feature type="chain" id="PRO_5046398219" description="LTXXQ domain protein" evidence="2">
    <location>
        <begin position="21"/>
        <end position="144"/>
    </location>
</feature>
<evidence type="ECO:0000256" key="2">
    <source>
        <dbReference type="SAM" id="SignalP"/>
    </source>
</evidence>
<dbReference type="RefSeq" id="WP_377813019.1">
    <property type="nucleotide sequence ID" value="NZ_JBHRSJ010000007.1"/>
</dbReference>
<feature type="region of interest" description="Disordered" evidence="1">
    <location>
        <begin position="100"/>
        <end position="144"/>
    </location>
</feature>